<reference evidence="1" key="1">
    <citation type="submission" date="2019-12" db="EMBL/GenBank/DDBJ databases">
        <title>Genome sequencing and annotation of Brassica cretica.</title>
        <authorList>
            <person name="Studholme D.J."/>
            <person name="Sarris P.F."/>
        </authorList>
    </citation>
    <scope>NUCLEOTIDE SEQUENCE</scope>
    <source>
        <strain evidence="1">PFS-102/07</strain>
        <tissue evidence="1">Leaf</tissue>
    </source>
</reference>
<organism evidence="1">
    <name type="scientific">Brassica cretica</name>
    <name type="common">Mustard</name>
    <dbReference type="NCBI Taxonomy" id="69181"/>
    <lineage>
        <taxon>Eukaryota</taxon>
        <taxon>Viridiplantae</taxon>
        <taxon>Streptophyta</taxon>
        <taxon>Embryophyta</taxon>
        <taxon>Tracheophyta</taxon>
        <taxon>Spermatophyta</taxon>
        <taxon>Magnoliopsida</taxon>
        <taxon>eudicotyledons</taxon>
        <taxon>Gunneridae</taxon>
        <taxon>Pentapetalae</taxon>
        <taxon>rosids</taxon>
        <taxon>malvids</taxon>
        <taxon>Brassicales</taxon>
        <taxon>Brassicaceae</taxon>
        <taxon>Brassiceae</taxon>
        <taxon>Brassica</taxon>
    </lineage>
</organism>
<comment type="caution">
    <text evidence="1">The sequence shown here is derived from an EMBL/GenBank/DDBJ whole genome shotgun (WGS) entry which is preliminary data.</text>
</comment>
<protein>
    <submittedName>
        <fullName evidence="1">Uncharacterized protein</fullName>
    </submittedName>
</protein>
<dbReference type="EMBL" id="QGKY02000094">
    <property type="protein sequence ID" value="KAF2601850.1"/>
    <property type="molecule type" value="Genomic_DNA"/>
</dbReference>
<accession>A0A8S9L1I2</accession>
<evidence type="ECO:0000313" key="1">
    <source>
        <dbReference type="EMBL" id="KAF2601850.1"/>
    </source>
</evidence>
<gene>
    <name evidence="1" type="ORF">F2Q70_00025328</name>
</gene>
<sequence>MKLVSRKPVPQHPLFVSSKRQNFGCDQDTYPICSSLCIPHSSFPLGDPHSETFKEATRAGLKLKMRLANPEDLTFITAAAIAAEDSNPCGGGCLTGEEE</sequence>
<dbReference type="AlphaFoldDB" id="A0A8S9L1I2"/>
<name>A0A8S9L1I2_BRACR</name>
<proteinExistence type="predicted"/>